<dbReference type="Pfam" id="PF07883">
    <property type="entry name" value="Cupin_2"/>
    <property type="match status" value="1"/>
</dbReference>
<dbReference type="EMBL" id="BSNS01000024">
    <property type="protein sequence ID" value="GLQ57418.1"/>
    <property type="molecule type" value="Genomic_DNA"/>
</dbReference>
<dbReference type="Gene3D" id="2.60.120.10">
    <property type="entry name" value="Jelly Rolls"/>
    <property type="match status" value="1"/>
</dbReference>
<accession>A0ABQ5WBE2</accession>
<evidence type="ECO:0000256" key="1">
    <source>
        <dbReference type="SAM" id="MobiDB-lite"/>
    </source>
</evidence>
<name>A0ABQ5WBE2_9HYPH</name>
<dbReference type="InterPro" id="IPR013096">
    <property type="entry name" value="Cupin_2"/>
</dbReference>
<dbReference type="InterPro" id="IPR011051">
    <property type="entry name" value="RmlC_Cupin_sf"/>
</dbReference>
<reference evidence="4" key="1">
    <citation type="journal article" date="2019" name="Int. J. Syst. Evol. Microbiol.">
        <title>The Global Catalogue of Microorganisms (GCM) 10K type strain sequencing project: providing services to taxonomists for standard genome sequencing and annotation.</title>
        <authorList>
            <consortium name="The Broad Institute Genomics Platform"/>
            <consortium name="The Broad Institute Genome Sequencing Center for Infectious Disease"/>
            <person name="Wu L."/>
            <person name="Ma J."/>
        </authorList>
    </citation>
    <scope>NUCLEOTIDE SEQUENCE [LARGE SCALE GENOMIC DNA]</scope>
    <source>
        <strain evidence="4">NBRC 112416</strain>
    </source>
</reference>
<comment type="caution">
    <text evidence="3">The sequence shown here is derived from an EMBL/GenBank/DDBJ whole genome shotgun (WGS) entry which is preliminary data.</text>
</comment>
<dbReference type="SUPFAM" id="SSF51182">
    <property type="entry name" value="RmlC-like cupins"/>
    <property type="match status" value="1"/>
</dbReference>
<proteinExistence type="predicted"/>
<organism evidence="3 4">
    <name type="scientific">Devosia nitrariae</name>
    <dbReference type="NCBI Taxonomy" id="2071872"/>
    <lineage>
        <taxon>Bacteria</taxon>
        <taxon>Pseudomonadati</taxon>
        <taxon>Pseudomonadota</taxon>
        <taxon>Alphaproteobacteria</taxon>
        <taxon>Hyphomicrobiales</taxon>
        <taxon>Devosiaceae</taxon>
        <taxon>Devosia</taxon>
    </lineage>
</organism>
<feature type="compositionally biased region" description="Basic and acidic residues" evidence="1">
    <location>
        <begin position="1"/>
        <end position="16"/>
    </location>
</feature>
<feature type="region of interest" description="Disordered" evidence="1">
    <location>
        <begin position="1"/>
        <end position="27"/>
    </location>
</feature>
<evidence type="ECO:0000313" key="3">
    <source>
        <dbReference type="EMBL" id="GLQ57418.1"/>
    </source>
</evidence>
<keyword evidence="4" id="KW-1185">Reference proteome</keyword>
<sequence>MSEVVKRHQWADDKADAWSGEWQSGPHGSEVSVIFVAYDKPGIGPRLHTHPYSETFIVRSGRALFTLGDEQIEVTAGQIVVAPANVPHKFVNLGPGALEQIDIHANPTFVTDWLE</sequence>
<evidence type="ECO:0000259" key="2">
    <source>
        <dbReference type="Pfam" id="PF07883"/>
    </source>
</evidence>
<dbReference type="Proteomes" id="UP001156691">
    <property type="component" value="Unassembled WGS sequence"/>
</dbReference>
<gene>
    <name evidence="3" type="ORF">GCM10010862_46770</name>
</gene>
<evidence type="ECO:0000313" key="4">
    <source>
        <dbReference type="Proteomes" id="UP001156691"/>
    </source>
</evidence>
<dbReference type="InterPro" id="IPR014710">
    <property type="entry name" value="RmlC-like_jellyroll"/>
</dbReference>
<protein>
    <submittedName>
        <fullName evidence="3">Cupin</fullName>
    </submittedName>
</protein>
<feature type="domain" description="Cupin type-2" evidence="2">
    <location>
        <begin position="40"/>
        <end position="103"/>
    </location>
</feature>
<dbReference type="RefSeq" id="WP_284342810.1">
    <property type="nucleotide sequence ID" value="NZ_BSNS01000024.1"/>
</dbReference>